<accession>A0A2Z7CU91</accession>
<evidence type="ECO:0000256" key="2">
    <source>
        <dbReference type="ARBA" id="ARBA00022801"/>
    </source>
</evidence>
<dbReference type="InterPro" id="IPR036514">
    <property type="entry name" value="SGNH_hydro_sf"/>
</dbReference>
<dbReference type="GO" id="GO:0016788">
    <property type="term" value="F:hydrolase activity, acting on ester bonds"/>
    <property type="evidence" value="ECO:0007669"/>
    <property type="project" value="InterPro"/>
</dbReference>
<evidence type="ECO:0000313" key="5">
    <source>
        <dbReference type="Proteomes" id="UP000250235"/>
    </source>
</evidence>
<dbReference type="Proteomes" id="UP000250235">
    <property type="component" value="Unassembled WGS sequence"/>
</dbReference>
<dbReference type="PANTHER" id="PTHR14209">
    <property type="entry name" value="ISOAMYL ACETATE-HYDROLYZING ESTERASE 1"/>
    <property type="match status" value="1"/>
</dbReference>
<gene>
    <name evidence="4" type="ORF">F511_27054</name>
</gene>
<dbReference type="CDD" id="cd01838">
    <property type="entry name" value="Isoamyl_acetate_hydrolase_like"/>
    <property type="match status" value="1"/>
</dbReference>
<dbReference type="Pfam" id="PF13472">
    <property type="entry name" value="Lipase_GDSL_2"/>
    <property type="match status" value="1"/>
</dbReference>
<evidence type="ECO:0000259" key="3">
    <source>
        <dbReference type="Pfam" id="PF13472"/>
    </source>
</evidence>
<dbReference type="PANTHER" id="PTHR14209:SF10">
    <property type="entry name" value="SGNH HYDROLASE-TYPE ESTERASE DOMAIN-CONTAINING PROTEIN"/>
    <property type="match status" value="1"/>
</dbReference>
<dbReference type="OrthoDB" id="671439at2759"/>
<dbReference type="SUPFAM" id="SSF52266">
    <property type="entry name" value="SGNH hydrolase"/>
    <property type="match status" value="1"/>
</dbReference>
<keyword evidence="5" id="KW-1185">Reference proteome</keyword>
<dbReference type="EMBL" id="KQ992359">
    <property type="protein sequence ID" value="KZV50641.1"/>
    <property type="molecule type" value="Genomic_DNA"/>
</dbReference>
<evidence type="ECO:0000313" key="4">
    <source>
        <dbReference type="EMBL" id="KZV50641.1"/>
    </source>
</evidence>
<dbReference type="FunFam" id="3.40.50.1110:FF:000002">
    <property type="entry name" value="isoamyl acetate-hydrolyzing esterase 1 homolog"/>
    <property type="match status" value="1"/>
</dbReference>
<dbReference type="InterPro" id="IPR013830">
    <property type="entry name" value="SGNH_hydro"/>
</dbReference>
<name>A0A2Z7CU91_9LAMI</name>
<dbReference type="Gene3D" id="3.40.50.1110">
    <property type="entry name" value="SGNH hydrolase"/>
    <property type="match status" value="1"/>
</dbReference>
<proteinExistence type="inferred from homology"/>
<protein>
    <recommendedName>
        <fullName evidence="3">SGNH hydrolase-type esterase domain-containing protein</fullName>
    </recommendedName>
</protein>
<keyword evidence="2" id="KW-0378">Hydrolase</keyword>
<dbReference type="InterPro" id="IPR045136">
    <property type="entry name" value="Iah1-like"/>
</dbReference>
<dbReference type="AlphaFoldDB" id="A0A2Z7CU91"/>
<organism evidence="4 5">
    <name type="scientific">Dorcoceras hygrometricum</name>
    <dbReference type="NCBI Taxonomy" id="472368"/>
    <lineage>
        <taxon>Eukaryota</taxon>
        <taxon>Viridiplantae</taxon>
        <taxon>Streptophyta</taxon>
        <taxon>Embryophyta</taxon>
        <taxon>Tracheophyta</taxon>
        <taxon>Spermatophyta</taxon>
        <taxon>Magnoliopsida</taxon>
        <taxon>eudicotyledons</taxon>
        <taxon>Gunneridae</taxon>
        <taxon>Pentapetalae</taxon>
        <taxon>asterids</taxon>
        <taxon>lamiids</taxon>
        <taxon>Lamiales</taxon>
        <taxon>Gesneriaceae</taxon>
        <taxon>Didymocarpoideae</taxon>
        <taxon>Trichosporeae</taxon>
        <taxon>Loxocarpinae</taxon>
        <taxon>Dorcoceras</taxon>
    </lineage>
</organism>
<reference evidence="4 5" key="1">
    <citation type="journal article" date="2015" name="Proc. Natl. Acad. Sci. U.S.A.">
        <title>The resurrection genome of Boea hygrometrica: A blueprint for survival of dehydration.</title>
        <authorList>
            <person name="Xiao L."/>
            <person name="Yang G."/>
            <person name="Zhang L."/>
            <person name="Yang X."/>
            <person name="Zhao S."/>
            <person name="Ji Z."/>
            <person name="Zhou Q."/>
            <person name="Hu M."/>
            <person name="Wang Y."/>
            <person name="Chen M."/>
            <person name="Xu Y."/>
            <person name="Jin H."/>
            <person name="Xiao X."/>
            <person name="Hu G."/>
            <person name="Bao F."/>
            <person name="Hu Y."/>
            <person name="Wan P."/>
            <person name="Li L."/>
            <person name="Deng X."/>
            <person name="Kuang T."/>
            <person name="Xiang C."/>
            <person name="Zhu J.K."/>
            <person name="Oliver M.J."/>
            <person name="He Y."/>
        </authorList>
    </citation>
    <scope>NUCLEOTIDE SEQUENCE [LARGE SCALE GENOMIC DNA]</scope>
    <source>
        <strain evidence="5">cv. XS01</strain>
    </source>
</reference>
<comment type="similarity">
    <text evidence="1">Belongs to the 'GDSL' lipolytic enzyme family.</text>
</comment>
<feature type="domain" description="SGNH hydrolase-type esterase" evidence="3">
    <location>
        <begin position="11"/>
        <end position="198"/>
    </location>
</feature>
<evidence type="ECO:0000256" key="1">
    <source>
        <dbReference type="ARBA" id="ARBA00008668"/>
    </source>
</evidence>
<sequence>MVCRARPQIVLFGSSIVQMSFNAGGWGAILADLYSRKADIVLRGYAGWNSRNALQVLNQIFLQDAAVQPSLVIVYYGGNDAMHPHPSGLGPHVPLLEYIENMKTIALHLKSLSENMRIIFLTSPPVDEEMVYNFYGDTFVSQARSNETCRTYAEELVELGKHLDIKVINLWTAFQNREDWGETYLSDGIHLSSEGSQIVVKEILKVLQEAEWEPSLHWSSIPDEFSEYMVDPDAKTKKDCVLNKISGSKMGCMNGNRSWI</sequence>